<evidence type="ECO:0000313" key="2">
    <source>
        <dbReference type="Proteomes" id="UP000193498"/>
    </source>
</evidence>
<keyword evidence="2" id="KW-1185">Reference proteome</keyword>
<evidence type="ECO:0000313" key="1">
    <source>
        <dbReference type="EMBL" id="ORX96199.1"/>
    </source>
</evidence>
<accession>A0A1Y1YDY3</accession>
<dbReference type="Proteomes" id="UP000193498">
    <property type="component" value="Unassembled WGS sequence"/>
</dbReference>
<comment type="caution">
    <text evidence="1">The sequence shown here is derived from an EMBL/GenBank/DDBJ whole genome shotgun (WGS) entry which is preliminary data.</text>
</comment>
<gene>
    <name evidence="1" type="ORF">K493DRAFT_301045</name>
</gene>
<protein>
    <submittedName>
        <fullName evidence="1">Uncharacterized protein</fullName>
    </submittedName>
</protein>
<proteinExistence type="predicted"/>
<sequence length="380" mass="41978">MMHQLRSWISRSMHLFSNRSSPQSDGNFPKYMVIATYLKRAQYTTSSPLPKVELLSAIRAISKHQGVFYLFHHIYKFDFRSYRCQYISKHQGTYVVRGELKEEQSTREGSRGDKTIHCRKYLNQAYLQHCPNHAVDLFHAIQGLSGERMLTPKALELFHSCWTNAIQYISRCSSAMLALLVALIALNGVLAKKLPPIPGANTPECAAFHHRCGLAHQSCLPLCQGDSFCVAKCNGYHFKCLSTCGKGDRYSEGEGGPGGEGGDVGSAYDKFKQCYSPFQKLGPMPGAGSKECAEYHRECAINQHSCTPKCDGDAFCIRLCQSEYYYCTSTCGKGDRQIEGESGMGDGAFPGNKEPAGNYGGISVPKGGYETGYGSDMIPH</sequence>
<dbReference type="AlphaFoldDB" id="A0A1Y1YDY3"/>
<reference evidence="1 2" key="1">
    <citation type="submission" date="2016-07" db="EMBL/GenBank/DDBJ databases">
        <title>Pervasive Adenine N6-methylation of Active Genes in Fungi.</title>
        <authorList>
            <consortium name="DOE Joint Genome Institute"/>
            <person name="Mondo S.J."/>
            <person name="Dannebaum R.O."/>
            <person name="Kuo R.C."/>
            <person name="Labutti K."/>
            <person name="Haridas S."/>
            <person name="Kuo A."/>
            <person name="Salamov A."/>
            <person name="Ahrendt S.R."/>
            <person name="Lipzen A."/>
            <person name="Sullivan W."/>
            <person name="Andreopoulos W.B."/>
            <person name="Clum A."/>
            <person name="Lindquist E."/>
            <person name="Daum C."/>
            <person name="Ramamoorthy G.K."/>
            <person name="Gryganskyi A."/>
            <person name="Culley D."/>
            <person name="Magnuson J.K."/>
            <person name="James T.Y."/>
            <person name="O'Malley M.A."/>
            <person name="Stajich J.E."/>
            <person name="Spatafora J.W."/>
            <person name="Visel A."/>
            <person name="Grigoriev I.V."/>
        </authorList>
    </citation>
    <scope>NUCLEOTIDE SEQUENCE [LARGE SCALE GENOMIC DNA]</scope>
    <source>
        <strain evidence="1 2">CBS 931.73</strain>
    </source>
</reference>
<dbReference type="InParanoid" id="A0A1Y1YDY3"/>
<dbReference type="EMBL" id="MCFE01000159">
    <property type="protein sequence ID" value="ORX96199.1"/>
    <property type="molecule type" value="Genomic_DNA"/>
</dbReference>
<name>A0A1Y1YDY3_9FUNG</name>
<organism evidence="1 2">
    <name type="scientific">Basidiobolus meristosporus CBS 931.73</name>
    <dbReference type="NCBI Taxonomy" id="1314790"/>
    <lineage>
        <taxon>Eukaryota</taxon>
        <taxon>Fungi</taxon>
        <taxon>Fungi incertae sedis</taxon>
        <taxon>Zoopagomycota</taxon>
        <taxon>Entomophthoromycotina</taxon>
        <taxon>Basidiobolomycetes</taxon>
        <taxon>Basidiobolales</taxon>
        <taxon>Basidiobolaceae</taxon>
        <taxon>Basidiobolus</taxon>
    </lineage>
</organism>